<proteinExistence type="predicted"/>
<dbReference type="EMBL" id="LHPG02000003">
    <property type="protein sequence ID" value="PRW59612.1"/>
    <property type="molecule type" value="Genomic_DNA"/>
</dbReference>
<accession>A0A2P6TZW9</accession>
<feature type="region of interest" description="Disordered" evidence="1">
    <location>
        <begin position="605"/>
        <end position="628"/>
    </location>
</feature>
<feature type="region of interest" description="Disordered" evidence="1">
    <location>
        <begin position="304"/>
        <end position="369"/>
    </location>
</feature>
<gene>
    <name evidence="2" type="ORF">C2E21_1817</name>
</gene>
<organism evidence="2 3">
    <name type="scientific">Chlorella sorokiniana</name>
    <name type="common">Freshwater green alga</name>
    <dbReference type="NCBI Taxonomy" id="3076"/>
    <lineage>
        <taxon>Eukaryota</taxon>
        <taxon>Viridiplantae</taxon>
        <taxon>Chlorophyta</taxon>
        <taxon>core chlorophytes</taxon>
        <taxon>Trebouxiophyceae</taxon>
        <taxon>Chlorellales</taxon>
        <taxon>Chlorellaceae</taxon>
        <taxon>Chlorella clade</taxon>
        <taxon>Chlorella</taxon>
    </lineage>
</organism>
<feature type="compositionally biased region" description="Low complexity" evidence="1">
    <location>
        <begin position="320"/>
        <end position="344"/>
    </location>
</feature>
<feature type="compositionally biased region" description="Acidic residues" evidence="1">
    <location>
        <begin position="608"/>
        <end position="626"/>
    </location>
</feature>
<dbReference type="OrthoDB" id="10654706at2759"/>
<evidence type="ECO:0008006" key="4">
    <source>
        <dbReference type="Google" id="ProtNLM"/>
    </source>
</evidence>
<evidence type="ECO:0000313" key="2">
    <source>
        <dbReference type="EMBL" id="PRW59612.1"/>
    </source>
</evidence>
<protein>
    <recommendedName>
        <fullName evidence="4">CTLH domain-containing protein</fullName>
    </recommendedName>
</protein>
<dbReference type="STRING" id="3076.A0A2P6TZW9"/>
<name>A0A2P6TZW9_CHLSO</name>
<keyword evidence="3" id="KW-1185">Reference proteome</keyword>
<sequence>MAEPNCCGEELDQLVNDYLLAAAGSGEGASLPPPEAVRRLVLGGDFGGAAQRLAALCPALAENQWLQFQLKRHNFLLLAARVTAPTSGGGSTSDDSPEARAQQLQQALELAKRELAPLALHAYCEAYSDFKRCMLALLASGGGAEADSDLRQFAGMVARALRQELSASGGAAPGAPPQLLQLLRYLLLLHKHQHHGGFHPYWWPKVGAASQALCSCLLLPGRDALPPPELDTGAQDSYGGLPSGVRETDVQALRTSLGCDREEAVTLLRRSRGSASRALQDALQAVHIDEQLLRQLAEEYAASRGLEPLPASSAAEGSEADMQMDAQQQQQGDVQQQAVQQQAASPGKPERLRQSKVGSKRSAAAAAEGEVEAGAGQALELPAELSEHQLRRVMRRLERLLSAGQADEALQELEAADPAFLPDHPAAAFALHRCRFLQHLSGGGGTAAALAVVRQDLSPLAQQEPELQPQLKAALALLLPLPAASAGGDAAALKRQQQGVADALSALRAALRPRCHVREPQLLNLLRDLLSLHQAHFKLQRCQDRFASELGLTALKASAPAPASTAATGGAAAASGGSLVAAAIAAEAQEALAAAGEVPVPGVREVTSESEGDEMDEDSEEDEFADDGAGVPESAIVTVCEFTGLPRHTAIDLLLVHGGDPAAVLAQMFP</sequence>
<evidence type="ECO:0000313" key="3">
    <source>
        <dbReference type="Proteomes" id="UP000239899"/>
    </source>
</evidence>
<evidence type="ECO:0000256" key="1">
    <source>
        <dbReference type="SAM" id="MobiDB-lite"/>
    </source>
</evidence>
<dbReference type="AlphaFoldDB" id="A0A2P6TZW9"/>
<reference evidence="2 3" key="1">
    <citation type="journal article" date="2018" name="Plant J.">
        <title>Genome sequences of Chlorella sorokiniana UTEX 1602 and Micractinium conductrix SAG 241.80: implications to maltose excretion by a green alga.</title>
        <authorList>
            <person name="Arriola M.B."/>
            <person name="Velmurugan N."/>
            <person name="Zhang Y."/>
            <person name="Plunkett M.H."/>
            <person name="Hondzo H."/>
            <person name="Barney B.M."/>
        </authorList>
    </citation>
    <scope>NUCLEOTIDE SEQUENCE [LARGE SCALE GENOMIC DNA]</scope>
    <source>
        <strain evidence="3">UTEX 1602</strain>
    </source>
</reference>
<dbReference type="Proteomes" id="UP000239899">
    <property type="component" value="Unassembled WGS sequence"/>
</dbReference>
<comment type="caution">
    <text evidence="2">The sequence shown here is derived from an EMBL/GenBank/DDBJ whole genome shotgun (WGS) entry which is preliminary data.</text>
</comment>